<dbReference type="SUPFAM" id="SSF52047">
    <property type="entry name" value="RNI-like"/>
    <property type="match status" value="1"/>
</dbReference>
<accession>A0A8H5B4C8</accession>
<evidence type="ECO:0000256" key="1">
    <source>
        <dbReference type="SAM" id="MobiDB-lite"/>
    </source>
</evidence>
<feature type="region of interest" description="Disordered" evidence="1">
    <location>
        <begin position="478"/>
        <end position="497"/>
    </location>
</feature>
<evidence type="ECO:0008006" key="4">
    <source>
        <dbReference type="Google" id="ProtNLM"/>
    </source>
</evidence>
<name>A0A8H5B4C8_9AGAR</name>
<proteinExistence type="predicted"/>
<protein>
    <recommendedName>
        <fullName evidence="4">F-box domain-containing protein</fullName>
    </recommendedName>
</protein>
<organism evidence="2 3">
    <name type="scientific">Psilocybe cf. subviscida</name>
    <dbReference type="NCBI Taxonomy" id="2480587"/>
    <lineage>
        <taxon>Eukaryota</taxon>
        <taxon>Fungi</taxon>
        <taxon>Dikarya</taxon>
        <taxon>Basidiomycota</taxon>
        <taxon>Agaricomycotina</taxon>
        <taxon>Agaricomycetes</taxon>
        <taxon>Agaricomycetidae</taxon>
        <taxon>Agaricales</taxon>
        <taxon>Agaricineae</taxon>
        <taxon>Strophariaceae</taxon>
        <taxon>Psilocybe</taxon>
    </lineage>
</organism>
<dbReference type="InterPro" id="IPR032675">
    <property type="entry name" value="LRR_dom_sf"/>
</dbReference>
<dbReference type="OrthoDB" id="3071527at2759"/>
<dbReference type="Proteomes" id="UP000567179">
    <property type="component" value="Unassembled WGS sequence"/>
</dbReference>
<evidence type="ECO:0000313" key="2">
    <source>
        <dbReference type="EMBL" id="KAF5316389.1"/>
    </source>
</evidence>
<keyword evidence="3" id="KW-1185">Reference proteome</keyword>
<comment type="caution">
    <text evidence="2">The sequence shown here is derived from an EMBL/GenBank/DDBJ whole genome shotgun (WGS) entry which is preliminary data.</text>
</comment>
<feature type="compositionally biased region" description="Acidic residues" evidence="1">
    <location>
        <begin position="486"/>
        <end position="497"/>
    </location>
</feature>
<reference evidence="2 3" key="1">
    <citation type="journal article" date="2020" name="ISME J.">
        <title>Uncovering the hidden diversity of litter-decomposition mechanisms in mushroom-forming fungi.</title>
        <authorList>
            <person name="Floudas D."/>
            <person name="Bentzer J."/>
            <person name="Ahren D."/>
            <person name="Johansson T."/>
            <person name="Persson P."/>
            <person name="Tunlid A."/>
        </authorList>
    </citation>
    <scope>NUCLEOTIDE SEQUENCE [LARGE SCALE GENOMIC DNA]</scope>
    <source>
        <strain evidence="2 3">CBS 101986</strain>
    </source>
</reference>
<dbReference type="EMBL" id="JAACJJ010000042">
    <property type="protein sequence ID" value="KAF5316389.1"/>
    <property type="molecule type" value="Genomic_DNA"/>
</dbReference>
<gene>
    <name evidence="2" type="ORF">D9619_006181</name>
</gene>
<dbReference type="AlphaFoldDB" id="A0A8H5B4C8"/>
<sequence>MHRPMENPPASNSKLSVKQVLLDQQMAKSEQHLPDLKTQRNIHAPISQLSPETLLRIFNILKDDEYNPFNHHLSRPFLTKHIIVHVCRQWRTLAFSAPTLWNTPPLWDHDWALTYLKLSKSEPLDVKIFFTKAPLWTTVLKHMSRVKVLSIECYYDLLNEMQTFLRSNKSLDAPLLAKLDIHSREEMDSRPSSLKLLNDTFRRTDALRWLGLRNVTIEWDSPLLRHQLTTLELIETPLSARPTWKQLMDVLRGLPSLETLKLSQVCPLKDNVYVKGAVHLPNLHHLIIDCDTPAQIAPFLSQVTFPQLRKIGGGCFALQPGTKDYMEVLRPLLKLIPAGTKVGDAVTKLKLSDTQGRITSERLYITLESTASSDFPVLDLHLPCIKKYDQKSSISSIIRALGLCNLEFVGFYSSFGVLDECFGDHQNLVTIEIGYAEELPCLTKALEIPIDHPPNASVPFPNLKVIGLTEIHGLPWRDKNKKDNKDDEEDEDEFDEDWDCEPWELSPERTWTNFRNCLIRRSEYGVPVQELHVQKCTALSMGWFDSFQEVVPVVKWDKNGTL</sequence>
<evidence type="ECO:0000313" key="3">
    <source>
        <dbReference type="Proteomes" id="UP000567179"/>
    </source>
</evidence>
<dbReference type="Gene3D" id="3.80.10.10">
    <property type="entry name" value="Ribonuclease Inhibitor"/>
    <property type="match status" value="1"/>
</dbReference>